<evidence type="ECO:0000313" key="3">
    <source>
        <dbReference type="Proteomes" id="UP000252995"/>
    </source>
</evidence>
<comment type="caution">
    <text evidence="2">The sequence shown here is derived from an EMBL/GenBank/DDBJ whole genome shotgun (WGS) entry which is preliminary data.</text>
</comment>
<organism evidence="2 3">
    <name type="scientific">Marinobacter pelagius</name>
    <dbReference type="NCBI Taxonomy" id="379482"/>
    <lineage>
        <taxon>Bacteria</taxon>
        <taxon>Pseudomonadati</taxon>
        <taxon>Pseudomonadota</taxon>
        <taxon>Gammaproteobacteria</taxon>
        <taxon>Pseudomonadales</taxon>
        <taxon>Marinobacteraceae</taxon>
        <taxon>Marinobacter</taxon>
    </lineage>
</organism>
<name>A0A366H079_9GAMM</name>
<sequence>MAVLRVQSPAFSPVYPCSDMKKIFLELAVVLAITFPAVMIIAERPAQALFICASILVAYTIIFLSMNLGSRRQDRRWRT</sequence>
<accession>A0A366H079</accession>
<evidence type="ECO:0000256" key="1">
    <source>
        <dbReference type="SAM" id="Phobius"/>
    </source>
</evidence>
<keyword evidence="1" id="KW-1133">Transmembrane helix</keyword>
<dbReference type="EMBL" id="QNRO01000001">
    <property type="protein sequence ID" value="RBP33783.1"/>
    <property type="molecule type" value="Genomic_DNA"/>
</dbReference>
<feature type="transmembrane region" description="Helical" evidence="1">
    <location>
        <begin position="23"/>
        <end position="42"/>
    </location>
</feature>
<reference evidence="2 3" key="1">
    <citation type="submission" date="2018-06" db="EMBL/GenBank/DDBJ databases">
        <title>Freshwater and sediment microbial communities from various areas in North America, analyzing microbe dynamics in response to fracking.</title>
        <authorList>
            <person name="Lamendella R."/>
        </authorList>
    </citation>
    <scope>NUCLEOTIDE SEQUENCE [LARGE SCALE GENOMIC DNA]</scope>
    <source>
        <strain evidence="2 3">114J</strain>
    </source>
</reference>
<gene>
    <name evidence="2" type="ORF">DET50_101124</name>
</gene>
<protein>
    <submittedName>
        <fullName evidence="2">Uncharacterized protein</fullName>
    </submittedName>
</protein>
<dbReference type="AlphaFoldDB" id="A0A366H079"/>
<keyword evidence="1" id="KW-0472">Membrane</keyword>
<dbReference type="STRING" id="379482.SAMN04487961_2870"/>
<feature type="transmembrane region" description="Helical" evidence="1">
    <location>
        <begin position="48"/>
        <end position="68"/>
    </location>
</feature>
<dbReference type="Proteomes" id="UP000252995">
    <property type="component" value="Unassembled WGS sequence"/>
</dbReference>
<proteinExistence type="predicted"/>
<evidence type="ECO:0000313" key="2">
    <source>
        <dbReference type="EMBL" id="RBP33783.1"/>
    </source>
</evidence>
<keyword evidence="1" id="KW-0812">Transmembrane</keyword>